<sequence>MKYTPNPMQTNDITLSDDLVALTELIAANVHDVWAAGRIKEGWTYGEVKDTEKKTTPCLVPYDELPESEKEYDRNTAIETLKLITKLGYKITRKDIEA</sequence>
<dbReference type="PANTHER" id="PTHR46399:SF8">
    <property type="entry name" value="B30.2_SPRY DOMAIN-CONTAINING PROTEIN"/>
    <property type="match status" value="1"/>
</dbReference>
<gene>
    <name evidence="2" type="ORF">PNV70_03570</name>
    <name evidence="3" type="ORF">PNW00_06950</name>
</gene>
<dbReference type="Proteomes" id="UP001213042">
    <property type="component" value="Unassembled WGS sequence"/>
</dbReference>
<accession>A0AAW6EEC6</accession>
<dbReference type="RefSeq" id="WP_195221129.1">
    <property type="nucleotide sequence ID" value="NZ_CAKVSD010000012.1"/>
</dbReference>
<dbReference type="Pfam" id="PF02026">
    <property type="entry name" value="RyR"/>
    <property type="match status" value="1"/>
</dbReference>
<proteinExistence type="predicted"/>
<dbReference type="GO" id="GO:0034704">
    <property type="term" value="C:calcium channel complex"/>
    <property type="evidence" value="ECO:0007669"/>
    <property type="project" value="TreeGrafter"/>
</dbReference>
<dbReference type="GO" id="GO:0005219">
    <property type="term" value="F:ryanodine-sensitive calcium-release channel activity"/>
    <property type="evidence" value="ECO:0007669"/>
    <property type="project" value="TreeGrafter"/>
</dbReference>
<evidence type="ECO:0000259" key="1">
    <source>
        <dbReference type="Pfam" id="PF02026"/>
    </source>
</evidence>
<dbReference type="InterPro" id="IPR015925">
    <property type="entry name" value="Ryanodine_IP3_receptor"/>
</dbReference>
<feature type="domain" description="Ryanodine receptor Ryr" evidence="1">
    <location>
        <begin position="3"/>
        <end position="93"/>
    </location>
</feature>
<dbReference type="PANTHER" id="PTHR46399">
    <property type="entry name" value="B30.2/SPRY DOMAIN-CONTAINING PROTEIN"/>
    <property type="match status" value="1"/>
</dbReference>
<dbReference type="EMBL" id="JAQMLS010000002">
    <property type="protein sequence ID" value="MDB8741145.1"/>
    <property type="molecule type" value="Genomic_DNA"/>
</dbReference>
<dbReference type="Proteomes" id="UP001211421">
    <property type="component" value="Unassembled WGS sequence"/>
</dbReference>
<dbReference type="Gene3D" id="6.20.350.10">
    <property type="match status" value="1"/>
</dbReference>
<evidence type="ECO:0000313" key="3">
    <source>
        <dbReference type="EMBL" id="MDB8750185.1"/>
    </source>
</evidence>
<organism evidence="3 4">
    <name type="scientific">Ruminococcus bicirculans</name>
    <name type="common">ex Wegman et al. 2014</name>
    <dbReference type="NCBI Taxonomy" id="1160721"/>
    <lineage>
        <taxon>Bacteria</taxon>
        <taxon>Bacillati</taxon>
        <taxon>Bacillota</taxon>
        <taxon>Clostridia</taxon>
        <taxon>Eubacteriales</taxon>
        <taxon>Oscillospiraceae</taxon>
        <taxon>Ruminococcus</taxon>
    </lineage>
</organism>
<evidence type="ECO:0000313" key="2">
    <source>
        <dbReference type="EMBL" id="MDB8741145.1"/>
    </source>
</evidence>
<dbReference type="EMBL" id="JAQMLU010000009">
    <property type="protein sequence ID" value="MDB8750185.1"/>
    <property type="molecule type" value="Genomic_DNA"/>
</dbReference>
<evidence type="ECO:0000313" key="4">
    <source>
        <dbReference type="Proteomes" id="UP001213042"/>
    </source>
</evidence>
<dbReference type="InterPro" id="IPR003032">
    <property type="entry name" value="Ryanodine_rcpt"/>
</dbReference>
<name>A0AAW6EEC6_9FIRM</name>
<dbReference type="AlphaFoldDB" id="A0AAW6EEC6"/>
<comment type="caution">
    <text evidence="3">The sequence shown here is derived from an EMBL/GenBank/DDBJ whole genome shotgun (WGS) entry which is preliminary data.</text>
</comment>
<protein>
    <submittedName>
        <fullName evidence="3">RyR domain-containing protein</fullName>
    </submittedName>
</protein>
<dbReference type="GO" id="GO:0014808">
    <property type="term" value="P:release of sequestered calcium ion into cytosol by sarcoplasmic reticulum"/>
    <property type="evidence" value="ECO:0007669"/>
    <property type="project" value="TreeGrafter"/>
</dbReference>
<reference evidence="3" key="1">
    <citation type="submission" date="2023-01" db="EMBL/GenBank/DDBJ databases">
        <title>Human gut microbiome strain richness.</title>
        <authorList>
            <person name="Chen-Liaw A."/>
        </authorList>
    </citation>
    <scope>NUCLEOTIDE SEQUENCE</scope>
    <source>
        <strain evidence="3">D43st1_D9_D43t1_170807</strain>
        <strain evidence="2">D59st1_B8_D59t2_181005</strain>
    </source>
</reference>